<dbReference type="VEuPathDB" id="FungiDB:VP01_4976g1"/>
<feature type="compositionally biased region" description="Basic residues" evidence="1">
    <location>
        <begin position="109"/>
        <end position="120"/>
    </location>
</feature>
<dbReference type="EMBL" id="LAVV01010138">
    <property type="protein sequence ID" value="KNZ49497.1"/>
    <property type="molecule type" value="Genomic_DNA"/>
</dbReference>
<proteinExistence type="predicted"/>
<feature type="non-terminal residue" evidence="2">
    <location>
        <position position="120"/>
    </location>
</feature>
<evidence type="ECO:0000313" key="2">
    <source>
        <dbReference type="EMBL" id="KNZ49497.1"/>
    </source>
</evidence>
<feature type="region of interest" description="Disordered" evidence="1">
    <location>
        <begin position="1"/>
        <end position="120"/>
    </location>
</feature>
<dbReference type="Proteomes" id="UP000037035">
    <property type="component" value="Unassembled WGS sequence"/>
</dbReference>
<organism evidence="2 3">
    <name type="scientific">Puccinia sorghi</name>
    <dbReference type="NCBI Taxonomy" id="27349"/>
    <lineage>
        <taxon>Eukaryota</taxon>
        <taxon>Fungi</taxon>
        <taxon>Dikarya</taxon>
        <taxon>Basidiomycota</taxon>
        <taxon>Pucciniomycotina</taxon>
        <taxon>Pucciniomycetes</taxon>
        <taxon>Pucciniales</taxon>
        <taxon>Pucciniaceae</taxon>
        <taxon>Puccinia</taxon>
    </lineage>
</organism>
<sequence length="120" mass="13116">MPNQSTQFPSFNHAGYCSNVSDGQNRQTSQLTTPVKRPGMIQPSSDSQRSIGQPNFASDSETESQNTPIASKKKGKKTAKNPPTCSQSTLDPSSSQVINLAQDSDNKNAKVKHKRQRRDP</sequence>
<reference evidence="2 3" key="1">
    <citation type="submission" date="2015-08" db="EMBL/GenBank/DDBJ databases">
        <title>Next Generation Sequencing and Analysis of the Genome of Puccinia sorghi L Schw, the Causal Agent of Maize Common Rust.</title>
        <authorList>
            <person name="Rochi L."/>
            <person name="Burguener G."/>
            <person name="Darino M."/>
            <person name="Turjanski A."/>
            <person name="Kreff E."/>
            <person name="Dieguez M.J."/>
            <person name="Sacco F."/>
        </authorList>
    </citation>
    <scope>NUCLEOTIDE SEQUENCE [LARGE SCALE GENOMIC DNA]</scope>
    <source>
        <strain evidence="2 3">RO10H11247</strain>
    </source>
</reference>
<feature type="compositionally biased region" description="Polar residues" evidence="1">
    <location>
        <begin position="1"/>
        <end position="10"/>
    </location>
</feature>
<protein>
    <submittedName>
        <fullName evidence="2">Uncharacterized protein</fullName>
    </submittedName>
</protein>
<accession>A0A0L6UML7</accession>
<name>A0A0L6UML7_9BASI</name>
<comment type="caution">
    <text evidence="2">The sequence shown here is derived from an EMBL/GenBank/DDBJ whole genome shotgun (WGS) entry which is preliminary data.</text>
</comment>
<feature type="compositionally biased region" description="Polar residues" evidence="1">
    <location>
        <begin position="18"/>
        <end position="33"/>
    </location>
</feature>
<evidence type="ECO:0000313" key="3">
    <source>
        <dbReference type="Proteomes" id="UP000037035"/>
    </source>
</evidence>
<gene>
    <name evidence="2" type="ORF">VP01_4976g1</name>
</gene>
<evidence type="ECO:0000256" key="1">
    <source>
        <dbReference type="SAM" id="MobiDB-lite"/>
    </source>
</evidence>
<feature type="compositionally biased region" description="Polar residues" evidence="1">
    <location>
        <begin position="42"/>
        <end position="69"/>
    </location>
</feature>
<dbReference type="AlphaFoldDB" id="A0A0L6UML7"/>
<feature type="compositionally biased region" description="Polar residues" evidence="1">
    <location>
        <begin position="81"/>
        <end position="103"/>
    </location>
</feature>
<keyword evidence="3" id="KW-1185">Reference proteome</keyword>